<dbReference type="PROSITE" id="PS50109">
    <property type="entry name" value="HIS_KIN"/>
    <property type="match status" value="1"/>
</dbReference>
<dbReference type="InterPro" id="IPR003661">
    <property type="entry name" value="HisK_dim/P_dom"/>
</dbReference>
<dbReference type="Gene3D" id="1.10.287.130">
    <property type="match status" value="1"/>
</dbReference>
<evidence type="ECO:0000256" key="5">
    <source>
        <dbReference type="ARBA" id="ARBA00022679"/>
    </source>
</evidence>
<keyword evidence="5" id="KW-0808">Transferase</keyword>
<evidence type="ECO:0000256" key="8">
    <source>
        <dbReference type="SAM" id="MobiDB-lite"/>
    </source>
</evidence>
<dbReference type="CDD" id="cd00082">
    <property type="entry name" value="HisKA"/>
    <property type="match status" value="1"/>
</dbReference>
<keyword evidence="12" id="KW-1185">Reference proteome</keyword>
<evidence type="ECO:0000259" key="10">
    <source>
        <dbReference type="PROSITE" id="PS50109"/>
    </source>
</evidence>
<feature type="transmembrane region" description="Helical" evidence="9">
    <location>
        <begin position="115"/>
        <end position="138"/>
    </location>
</feature>
<feature type="compositionally biased region" description="Pro residues" evidence="8">
    <location>
        <begin position="640"/>
        <end position="650"/>
    </location>
</feature>
<evidence type="ECO:0000256" key="4">
    <source>
        <dbReference type="ARBA" id="ARBA00022553"/>
    </source>
</evidence>
<evidence type="ECO:0000313" key="12">
    <source>
        <dbReference type="Proteomes" id="UP001499978"/>
    </source>
</evidence>
<dbReference type="SMART" id="SM00388">
    <property type="entry name" value="HisKA"/>
    <property type="match status" value="1"/>
</dbReference>
<feature type="transmembrane region" description="Helical" evidence="9">
    <location>
        <begin position="6"/>
        <end position="25"/>
    </location>
</feature>
<evidence type="ECO:0000256" key="1">
    <source>
        <dbReference type="ARBA" id="ARBA00000085"/>
    </source>
</evidence>
<dbReference type="InterPro" id="IPR036890">
    <property type="entry name" value="HATPase_C_sf"/>
</dbReference>
<gene>
    <name evidence="11" type="ORF">GCM10010201_27630</name>
</gene>
<dbReference type="PANTHER" id="PTHR43711:SF1">
    <property type="entry name" value="HISTIDINE KINASE 1"/>
    <property type="match status" value="1"/>
</dbReference>
<feature type="transmembrane region" description="Helical" evidence="9">
    <location>
        <begin position="61"/>
        <end position="79"/>
    </location>
</feature>
<evidence type="ECO:0000256" key="6">
    <source>
        <dbReference type="ARBA" id="ARBA00022777"/>
    </source>
</evidence>
<organism evidence="11 12">
    <name type="scientific">Pilimelia columellifera subsp. columellifera</name>
    <dbReference type="NCBI Taxonomy" id="706583"/>
    <lineage>
        <taxon>Bacteria</taxon>
        <taxon>Bacillati</taxon>
        <taxon>Actinomycetota</taxon>
        <taxon>Actinomycetes</taxon>
        <taxon>Micromonosporales</taxon>
        <taxon>Micromonosporaceae</taxon>
        <taxon>Pilimelia</taxon>
    </lineage>
</organism>
<dbReference type="Pfam" id="PF02518">
    <property type="entry name" value="HATPase_c"/>
    <property type="match status" value="1"/>
</dbReference>
<dbReference type="SMART" id="SM00387">
    <property type="entry name" value="HATPase_c"/>
    <property type="match status" value="1"/>
</dbReference>
<keyword evidence="4" id="KW-0597">Phosphoprotein</keyword>
<dbReference type="Pfam" id="PF00512">
    <property type="entry name" value="HisKA"/>
    <property type="match status" value="1"/>
</dbReference>
<proteinExistence type="predicted"/>
<keyword evidence="9" id="KW-1133">Transmembrane helix</keyword>
<evidence type="ECO:0000256" key="7">
    <source>
        <dbReference type="ARBA" id="ARBA00023012"/>
    </source>
</evidence>
<dbReference type="EMBL" id="BAAARY010000013">
    <property type="protein sequence ID" value="GAA2527305.1"/>
    <property type="molecule type" value="Genomic_DNA"/>
</dbReference>
<dbReference type="Proteomes" id="UP001499978">
    <property type="component" value="Unassembled WGS sequence"/>
</dbReference>
<dbReference type="PANTHER" id="PTHR43711">
    <property type="entry name" value="TWO-COMPONENT HISTIDINE KINASE"/>
    <property type="match status" value="1"/>
</dbReference>
<feature type="transmembrane region" description="Helical" evidence="9">
    <location>
        <begin position="91"/>
        <end position="109"/>
    </location>
</feature>
<evidence type="ECO:0000256" key="2">
    <source>
        <dbReference type="ARBA" id="ARBA00004236"/>
    </source>
</evidence>
<dbReference type="Gene3D" id="3.30.565.10">
    <property type="entry name" value="Histidine kinase-like ATPase, C-terminal domain"/>
    <property type="match status" value="1"/>
</dbReference>
<dbReference type="CDD" id="cd16922">
    <property type="entry name" value="HATPase_EvgS-ArcB-TorS-like"/>
    <property type="match status" value="1"/>
</dbReference>
<dbReference type="SUPFAM" id="SSF55874">
    <property type="entry name" value="ATPase domain of HSP90 chaperone/DNA topoisomerase II/histidine kinase"/>
    <property type="match status" value="1"/>
</dbReference>
<evidence type="ECO:0000256" key="3">
    <source>
        <dbReference type="ARBA" id="ARBA00012438"/>
    </source>
</evidence>
<comment type="catalytic activity">
    <reaction evidence="1">
        <text>ATP + protein L-histidine = ADP + protein N-phospho-L-histidine.</text>
        <dbReference type="EC" id="2.7.13.3"/>
    </reaction>
</comment>
<keyword evidence="9" id="KW-0472">Membrane</keyword>
<dbReference type="InterPro" id="IPR004358">
    <property type="entry name" value="Sig_transdc_His_kin-like_C"/>
</dbReference>
<comment type="caution">
    <text evidence="11">The sequence shown here is derived from an EMBL/GenBank/DDBJ whole genome shotgun (WGS) entry which is preliminary data.</text>
</comment>
<dbReference type="InterPro" id="IPR050736">
    <property type="entry name" value="Sensor_HK_Regulatory"/>
</dbReference>
<feature type="transmembrane region" description="Helical" evidence="9">
    <location>
        <begin position="150"/>
        <end position="174"/>
    </location>
</feature>
<reference evidence="11 12" key="1">
    <citation type="journal article" date="2019" name="Int. J. Syst. Evol. Microbiol.">
        <title>The Global Catalogue of Microorganisms (GCM) 10K type strain sequencing project: providing services to taxonomists for standard genome sequencing and annotation.</title>
        <authorList>
            <consortium name="The Broad Institute Genomics Platform"/>
            <consortium name="The Broad Institute Genome Sequencing Center for Infectious Disease"/>
            <person name="Wu L."/>
            <person name="Ma J."/>
        </authorList>
    </citation>
    <scope>NUCLEOTIDE SEQUENCE [LARGE SCALE GENOMIC DNA]</scope>
    <source>
        <strain evidence="11 12">JCM 3367</strain>
    </source>
</reference>
<protein>
    <recommendedName>
        <fullName evidence="3">histidine kinase</fullName>
        <ecNumber evidence="3">2.7.13.3</ecNumber>
    </recommendedName>
</protein>
<dbReference type="InterPro" id="IPR005467">
    <property type="entry name" value="His_kinase_dom"/>
</dbReference>
<dbReference type="SUPFAM" id="SSF47384">
    <property type="entry name" value="Homodimeric domain of signal transducing histidine kinase"/>
    <property type="match status" value="1"/>
</dbReference>
<sequence>MAVEFQIAGMWAGALVGLLALFSYIRTGDPSRGLVAMAFATNVAWALSDVARWTGVGPHEQLFRLAVVFSLTRGYVLLLLARRVAPVPRRWLVGTAVASLLFVPAAVLLPRPHSVWWFVPYCVVLLVPVVRVTMLFAAEARHRGGWSGTRLWLTAAGCGAFTLWSLTLVVGRAGGFTLNLGQYALVPVSPVGEVLVLLSAAGLMLLALGFVLTFMPPRWLRQAWAAAAAHEVSRRVLALPADAAPQRVWQQYADAVAEASSGDAVAVVVGRDVSVLAVRHPEESGAANDLRAVAESAAHRDATRPDVIIAGDVRWVPLVDQRIDGGAMAVMNRRQGLFDRDDLLAFATAAAEAAVLAERGRLLAEQRRLLVEQRRLSDELGEALAEQRRTDEFRSQFLAATSHELRTPLNAIIGFSDLVLSNLAEDDLNRPFMEHVHTGGRRLLHLINDLLDLSKVGSGRMDLQMSPTRLDELVRQTVGMLEPLWRGKVLQVSHAVPDITADVDPFRFRQVLENLLSNAIKFTPEGGAITVSGAVGVQGAALHVADPGPGIAPESQDLVFQEFQQVGEPDSRSQGTGLGLTLARQIARAHGGDITLDSTVGQGSTFTVTLPVSCVVDTAAPGWPGFANTEVGPTGARAAPHPPQPSAITS</sequence>
<evidence type="ECO:0000313" key="11">
    <source>
        <dbReference type="EMBL" id="GAA2527305.1"/>
    </source>
</evidence>
<feature type="transmembrane region" description="Helical" evidence="9">
    <location>
        <begin position="34"/>
        <end position="55"/>
    </location>
</feature>
<feature type="region of interest" description="Disordered" evidence="8">
    <location>
        <begin position="627"/>
        <end position="650"/>
    </location>
</feature>
<feature type="transmembrane region" description="Helical" evidence="9">
    <location>
        <begin position="194"/>
        <end position="215"/>
    </location>
</feature>
<keyword evidence="7" id="KW-0902">Two-component regulatory system</keyword>
<evidence type="ECO:0000256" key="9">
    <source>
        <dbReference type="SAM" id="Phobius"/>
    </source>
</evidence>
<keyword evidence="6" id="KW-0418">Kinase</keyword>
<dbReference type="RefSeq" id="WP_344173037.1">
    <property type="nucleotide sequence ID" value="NZ_BAAARY010000013.1"/>
</dbReference>
<dbReference type="EC" id="2.7.13.3" evidence="3"/>
<dbReference type="PRINTS" id="PR00344">
    <property type="entry name" value="BCTRLSENSOR"/>
</dbReference>
<name>A0ABN3NN88_9ACTN</name>
<keyword evidence="9" id="KW-0812">Transmembrane</keyword>
<comment type="subcellular location">
    <subcellularLocation>
        <location evidence="2">Cell membrane</location>
    </subcellularLocation>
</comment>
<dbReference type="InterPro" id="IPR036097">
    <property type="entry name" value="HisK_dim/P_sf"/>
</dbReference>
<accession>A0ABN3NN88</accession>
<feature type="domain" description="Histidine kinase" evidence="10">
    <location>
        <begin position="400"/>
        <end position="614"/>
    </location>
</feature>
<dbReference type="InterPro" id="IPR003594">
    <property type="entry name" value="HATPase_dom"/>
</dbReference>